<feature type="domain" description="N-acetyltransferase" evidence="3">
    <location>
        <begin position="141"/>
        <end position="280"/>
    </location>
</feature>
<dbReference type="CDD" id="cd04301">
    <property type="entry name" value="NAT_SF"/>
    <property type="match status" value="2"/>
</dbReference>
<dbReference type="InterPro" id="IPR000182">
    <property type="entry name" value="GNAT_dom"/>
</dbReference>
<dbReference type="SUPFAM" id="SSF55729">
    <property type="entry name" value="Acyl-CoA N-acyltransferases (Nat)"/>
    <property type="match status" value="2"/>
</dbReference>
<dbReference type="InterPro" id="IPR016181">
    <property type="entry name" value="Acyl_CoA_acyltransferase"/>
</dbReference>
<dbReference type="InterPro" id="IPR050680">
    <property type="entry name" value="YpeA/RimI_acetyltransf"/>
</dbReference>
<feature type="domain" description="N-acetyltransferase" evidence="3">
    <location>
        <begin position="1"/>
        <end position="147"/>
    </location>
</feature>
<gene>
    <name evidence="4" type="ORF">H9942_00155</name>
</gene>
<dbReference type="PROSITE" id="PS51186">
    <property type="entry name" value="GNAT"/>
    <property type="match status" value="2"/>
</dbReference>
<dbReference type="Pfam" id="PF00583">
    <property type="entry name" value="Acetyltransf_1"/>
    <property type="match status" value="2"/>
</dbReference>
<name>A0A9D2LWC7_9FIRM</name>
<dbReference type="Gene3D" id="3.40.630.30">
    <property type="match status" value="1"/>
</dbReference>
<protein>
    <submittedName>
        <fullName evidence="4">GNAT family N-acetyltransferase</fullName>
    </submittedName>
</protein>
<comment type="caution">
    <text evidence="4">The sequence shown here is derived from an EMBL/GenBank/DDBJ whole genome shotgun (WGS) entry which is preliminary data.</text>
</comment>
<reference evidence="4" key="1">
    <citation type="journal article" date="2021" name="PeerJ">
        <title>Extensive microbial diversity within the chicken gut microbiome revealed by metagenomics and culture.</title>
        <authorList>
            <person name="Gilroy R."/>
            <person name="Ravi A."/>
            <person name="Getino M."/>
            <person name="Pursley I."/>
            <person name="Horton D.L."/>
            <person name="Alikhan N.F."/>
            <person name="Baker D."/>
            <person name="Gharbi K."/>
            <person name="Hall N."/>
            <person name="Watson M."/>
            <person name="Adriaenssens E.M."/>
            <person name="Foster-Nyarko E."/>
            <person name="Jarju S."/>
            <person name="Secka A."/>
            <person name="Antonio M."/>
            <person name="Oren A."/>
            <person name="Chaudhuri R.R."/>
            <person name="La Ragione R."/>
            <person name="Hildebrand F."/>
            <person name="Pallen M.J."/>
        </authorList>
    </citation>
    <scope>NUCLEOTIDE SEQUENCE</scope>
    <source>
        <strain evidence="4">ChiBcolR8-3208</strain>
    </source>
</reference>
<dbReference type="AlphaFoldDB" id="A0A9D2LWC7"/>
<evidence type="ECO:0000256" key="1">
    <source>
        <dbReference type="ARBA" id="ARBA00022679"/>
    </source>
</evidence>
<keyword evidence="1" id="KW-0808">Transferase</keyword>
<dbReference type="GO" id="GO:0016747">
    <property type="term" value="F:acyltransferase activity, transferring groups other than amino-acyl groups"/>
    <property type="evidence" value="ECO:0007669"/>
    <property type="project" value="InterPro"/>
</dbReference>
<reference evidence="4" key="2">
    <citation type="submission" date="2021-04" db="EMBL/GenBank/DDBJ databases">
        <authorList>
            <person name="Gilroy R."/>
        </authorList>
    </citation>
    <scope>NUCLEOTIDE SEQUENCE</scope>
    <source>
        <strain evidence="4">ChiBcolR8-3208</strain>
    </source>
</reference>
<evidence type="ECO:0000313" key="5">
    <source>
        <dbReference type="Proteomes" id="UP000824214"/>
    </source>
</evidence>
<dbReference type="PANTHER" id="PTHR43420:SF52">
    <property type="entry name" value="N-ACETYLTRANSFERASE YODP"/>
    <property type="match status" value="1"/>
</dbReference>
<proteinExistence type="predicted"/>
<organism evidence="4 5">
    <name type="scientific">Candidatus Acutalibacter ornithocaccae</name>
    <dbReference type="NCBI Taxonomy" id="2838416"/>
    <lineage>
        <taxon>Bacteria</taxon>
        <taxon>Bacillati</taxon>
        <taxon>Bacillota</taxon>
        <taxon>Clostridia</taxon>
        <taxon>Eubacteriales</taxon>
        <taxon>Acutalibacteraceae</taxon>
        <taxon>Acutalibacter</taxon>
    </lineage>
</organism>
<keyword evidence="2" id="KW-0012">Acyltransferase</keyword>
<accession>A0A9D2LWC7</accession>
<sequence length="280" mass="30649">MDVTCEALYTLYGECFPCYPLSREWFFSLLDLERGEIFTRWEGGALAGAAVLHGDSLPLLCVGESFRGRGLGSQLLAQAEERAKSQGHSQVALGQGPHYLFQGVPQENPGAVEFFQKRGYQAAWSSVNMRLDLAGYDPGQVDIPPVPEGVAFRLLETGEEAALLAAVEDAQPAWLEFYQGCPSPILVAAEQGQLVGFAMVPPEGGRFLGDVEKPGSLECVGVVKSHRNRGIGMGIVLAGIRWLKEQGCGSIELRYVALEDWYHKVGFCTFQRMWMGEKSL</sequence>
<evidence type="ECO:0000259" key="3">
    <source>
        <dbReference type="PROSITE" id="PS51186"/>
    </source>
</evidence>
<dbReference type="EMBL" id="DWXZ01000002">
    <property type="protein sequence ID" value="HJB36463.1"/>
    <property type="molecule type" value="Genomic_DNA"/>
</dbReference>
<dbReference type="PANTHER" id="PTHR43420">
    <property type="entry name" value="ACETYLTRANSFERASE"/>
    <property type="match status" value="1"/>
</dbReference>
<dbReference type="Proteomes" id="UP000824214">
    <property type="component" value="Unassembled WGS sequence"/>
</dbReference>
<evidence type="ECO:0000256" key="2">
    <source>
        <dbReference type="ARBA" id="ARBA00023315"/>
    </source>
</evidence>
<evidence type="ECO:0000313" key="4">
    <source>
        <dbReference type="EMBL" id="HJB36463.1"/>
    </source>
</evidence>